<accession>A0A093VB36</accession>
<dbReference type="SUPFAM" id="SSF57701">
    <property type="entry name" value="Zn2/Cys6 DNA-binding domain"/>
    <property type="match status" value="1"/>
</dbReference>
<evidence type="ECO:0000259" key="8">
    <source>
        <dbReference type="PROSITE" id="PS50048"/>
    </source>
</evidence>
<comment type="caution">
    <text evidence="9">The sequence shown here is derived from an EMBL/GenBank/DDBJ whole genome shotgun (WGS) entry which is preliminary data.</text>
</comment>
<dbReference type="SMART" id="SM00906">
    <property type="entry name" value="Fungal_trans"/>
    <property type="match status" value="1"/>
</dbReference>
<evidence type="ECO:0000256" key="7">
    <source>
        <dbReference type="SAM" id="MobiDB-lite"/>
    </source>
</evidence>
<name>A0A093VB36_TALMA</name>
<dbReference type="Gene3D" id="4.10.240.10">
    <property type="entry name" value="Zn(2)-C6 fungal-type DNA-binding domain"/>
    <property type="match status" value="1"/>
</dbReference>
<dbReference type="PROSITE" id="PS00463">
    <property type="entry name" value="ZN2_CY6_FUNGAL_1"/>
    <property type="match status" value="1"/>
</dbReference>
<keyword evidence="2" id="KW-0479">Metal-binding</keyword>
<evidence type="ECO:0000256" key="4">
    <source>
        <dbReference type="ARBA" id="ARBA00023125"/>
    </source>
</evidence>
<dbReference type="Pfam" id="PF00172">
    <property type="entry name" value="Zn_clus"/>
    <property type="match status" value="1"/>
</dbReference>
<keyword evidence="6" id="KW-0539">Nucleus</keyword>
<comment type="subcellular location">
    <subcellularLocation>
        <location evidence="1">Nucleus</location>
    </subcellularLocation>
</comment>
<dbReference type="InterPro" id="IPR036864">
    <property type="entry name" value="Zn2-C6_fun-type_DNA-bd_sf"/>
</dbReference>
<dbReference type="PROSITE" id="PS50048">
    <property type="entry name" value="ZN2_CY6_FUNGAL_2"/>
    <property type="match status" value="1"/>
</dbReference>
<organism evidence="9">
    <name type="scientific">Talaromyces marneffei PM1</name>
    <dbReference type="NCBI Taxonomy" id="1077442"/>
    <lineage>
        <taxon>Eukaryota</taxon>
        <taxon>Fungi</taxon>
        <taxon>Dikarya</taxon>
        <taxon>Ascomycota</taxon>
        <taxon>Pezizomycotina</taxon>
        <taxon>Eurotiomycetes</taxon>
        <taxon>Eurotiomycetidae</taxon>
        <taxon>Eurotiales</taxon>
        <taxon>Trichocomaceae</taxon>
        <taxon>Talaromyces</taxon>
        <taxon>Talaromyces sect. Talaromyces</taxon>
    </lineage>
</organism>
<evidence type="ECO:0000256" key="1">
    <source>
        <dbReference type="ARBA" id="ARBA00004123"/>
    </source>
</evidence>
<dbReference type="InterPro" id="IPR001138">
    <property type="entry name" value="Zn2Cys6_DnaBD"/>
</dbReference>
<proteinExistence type="predicted"/>
<dbReference type="AlphaFoldDB" id="A0A093VB36"/>
<evidence type="ECO:0000256" key="6">
    <source>
        <dbReference type="ARBA" id="ARBA00023242"/>
    </source>
</evidence>
<evidence type="ECO:0000313" key="9">
    <source>
        <dbReference type="EMBL" id="KFX49762.1"/>
    </source>
</evidence>
<dbReference type="GO" id="GO:0000981">
    <property type="term" value="F:DNA-binding transcription factor activity, RNA polymerase II-specific"/>
    <property type="evidence" value="ECO:0007669"/>
    <property type="project" value="InterPro"/>
</dbReference>
<dbReference type="HOGENOM" id="CLU_004083_7_2_1"/>
<evidence type="ECO:0000256" key="2">
    <source>
        <dbReference type="ARBA" id="ARBA00022723"/>
    </source>
</evidence>
<dbReference type="GO" id="GO:0006351">
    <property type="term" value="P:DNA-templated transcription"/>
    <property type="evidence" value="ECO:0007669"/>
    <property type="project" value="InterPro"/>
</dbReference>
<feature type="domain" description="Zn(2)-C6 fungal-type" evidence="8">
    <location>
        <begin position="12"/>
        <end position="41"/>
    </location>
</feature>
<keyword evidence="3" id="KW-0805">Transcription regulation</keyword>
<feature type="region of interest" description="Disordered" evidence="7">
    <location>
        <begin position="90"/>
        <end position="113"/>
    </location>
</feature>
<keyword evidence="5" id="KW-0804">Transcription</keyword>
<dbReference type="PANTHER" id="PTHR31001">
    <property type="entry name" value="UNCHARACTERIZED TRANSCRIPTIONAL REGULATORY PROTEIN"/>
    <property type="match status" value="1"/>
</dbReference>
<keyword evidence="4" id="KW-0238">DNA-binding</keyword>
<dbReference type="Pfam" id="PF04082">
    <property type="entry name" value="Fungal_trans"/>
    <property type="match status" value="1"/>
</dbReference>
<evidence type="ECO:0000256" key="5">
    <source>
        <dbReference type="ARBA" id="ARBA00023163"/>
    </source>
</evidence>
<sequence length="566" mass="64850">MSSLRAVAVGRSCLECRRRKIKCDRGYPCSYCVKTKTNCAYPAPRTTTDTNDNVASRVEKIEGRMASFESDLSEIKCFLQSIDRSLTLHSGSTRNDVGQHERQEHSQDGEDTTMISYDTSVNGFSASTCSREISSGDERNGIHSLSDVPGNGQQSDVPHPHAQVISFLWWKYLEVVDPVLKIFHTTSIQRLVVDAISGQKGLTMGENFLMFSIYYASVVVMSTSECFKEVKEERQVLLERYRIRLDQFLSLSDFMETADLAVLQAFVIYLAIGTYDVNGPDVHSMVGLAVGRAIKLGLHRDGEGLGVPLFETEMRRRLWWQICTLDVRTAQDHRSDPCILEHSFNTKLPANISDVSLDPDMSKYPAIMHQRTEMLFSLVQFELEYFLRQVAFSDKFVQENSYTALPYSRIRKAIDLFQERIQKQYISHCDPSIPLGFMMINLGQLVIEKMRLKARKSSEDHGRNQEQVGICIRISQIAHRMRAHEKGQKWLWLLERQLELDALTFLLTYLCGETEGANVELTWEAVNDLYDYWKRSPEHHFHRQWTCIVELRSQALDAHNSVPNSD</sequence>
<feature type="compositionally biased region" description="Basic and acidic residues" evidence="7">
    <location>
        <begin position="97"/>
        <end position="108"/>
    </location>
</feature>
<dbReference type="CDD" id="cd00067">
    <property type="entry name" value="GAL4"/>
    <property type="match status" value="1"/>
</dbReference>
<dbReference type="GO" id="GO:0008270">
    <property type="term" value="F:zinc ion binding"/>
    <property type="evidence" value="ECO:0007669"/>
    <property type="project" value="InterPro"/>
</dbReference>
<dbReference type="CDD" id="cd12148">
    <property type="entry name" value="fungal_TF_MHR"/>
    <property type="match status" value="1"/>
</dbReference>
<dbReference type="SMART" id="SM00066">
    <property type="entry name" value="GAL4"/>
    <property type="match status" value="1"/>
</dbReference>
<gene>
    <name evidence="9" type="ORF">GQ26_0080090</name>
</gene>
<evidence type="ECO:0000256" key="3">
    <source>
        <dbReference type="ARBA" id="ARBA00023015"/>
    </source>
</evidence>
<dbReference type="InterPro" id="IPR050613">
    <property type="entry name" value="Sec_Metabolite_Reg"/>
</dbReference>
<dbReference type="InterPro" id="IPR007219">
    <property type="entry name" value="XnlR_reg_dom"/>
</dbReference>
<dbReference type="GO" id="GO:0003677">
    <property type="term" value="F:DNA binding"/>
    <property type="evidence" value="ECO:0007669"/>
    <property type="project" value="UniProtKB-KW"/>
</dbReference>
<dbReference type="GO" id="GO:0005634">
    <property type="term" value="C:nucleus"/>
    <property type="evidence" value="ECO:0007669"/>
    <property type="project" value="UniProtKB-SubCell"/>
</dbReference>
<protein>
    <submittedName>
        <fullName evidence="9">Putative transcriptional regulatory protein</fullName>
    </submittedName>
</protein>
<dbReference type="PANTHER" id="PTHR31001:SF91">
    <property type="entry name" value="ZN(II)2CYS6 TRANSCRIPTION FACTOR (EUROFUNG)"/>
    <property type="match status" value="1"/>
</dbReference>
<dbReference type="EMBL" id="JPOX01000008">
    <property type="protein sequence ID" value="KFX49762.1"/>
    <property type="molecule type" value="Genomic_DNA"/>
</dbReference>
<reference evidence="9" key="1">
    <citation type="journal article" date="2014" name="PLoS Genet.">
        <title>Signature Gene Expression Reveals Novel Clues to the Molecular Mechanisms of Dimorphic Transition in Penicillium marneffei.</title>
        <authorList>
            <person name="Yang E."/>
            <person name="Wang G."/>
            <person name="Cai J."/>
            <person name="Woo P.C."/>
            <person name="Lau S.K."/>
            <person name="Yuen K.-Y."/>
            <person name="Chow W.-N."/>
            <person name="Lin X."/>
        </authorList>
    </citation>
    <scope>NUCLEOTIDE SEQUENCE [LARGE SCALE GENOMIC DNA]</scope>
    <source>
        <strain evidence="9">PM1</strain>
    </source>
</reference>